<dbReference type="InterPro" id="IPR016032">
    <property type="entry name" value="Sig_transdc_resp-reg_C-effctor"/>
</dbReference>
<proteinExistence type="predicted"/>
<evidence type="ECO:0000256" key="2">
    <source>
        <dbReference type="PROSITE-ProRule" id="PRU00169"/>
    </source>
</evidence>
<sequence length="232" mass="26041">MRLLVVEDDVGMADLLRRALAREGYAVDVAATGEDGLWSASENAYDAVLLDVMIPAPDGIALVQELRRRGHGVPVLMLSARDEVRDRVAGLTAGADDYLPKPFALAELFARVRALTRREEVAETRLRAGELVLDEASHQVWRRDTPIDLTPREFHLLRELMRHPGEVVTRDQLIRNAWDAAYTDRSNNLDVYIRYLRNKVDRPFGTQILQTVRGAGFRLATEASLSEPAEGR</sequence>
<accession>A0ABW0ZLR6</accession>
<gene>
    <name evidence="6" type="ORF">ACFPQB_16560</name>
</gene>
<dbReference type="InterPro" id="IPR039420">
    <property type="entry name" value="WalR-like"/>
</dbReference>
<keyword evidence="7" id="KW-1185">Reference proteome</keyword>
<dbReference type="PROSITE" id="PS50110">
    <property type="entry name" value="RESPONSE_REGULATORY"/>
    <property type="match status" value="1"/>
</dbReference>
<comment type="caution">
    <text evidence="6">The sequence shown here is derived from an EMBL/GenBank/DDBJ whole genome shotgun (WGS) entry which is preliminary data.</text>
</comment>
<dbReference type="PROSITE" id="PS51755">
    <property type="entry name" value="OMPR_PHOB"/>
    <property type="match status" value="1"/>
</dbReference>
<feature type="domain" description="OmpR/PhoB-type" evidence="5">
    <location>
        <begin position="123"/>
        <end position="221"/>
    </location>
</feature>
<dbReference type="PANTHER" id="PTHR48111:SF28">
    <property type="entry name" value="TRANSCRIPTIONAL REGULATORY PROTEIN TCRX-RELATED"/>
    <property type="match status" value="1"/>
</dbReference>
<reference evidence="7" key="1">
    <citation type="journal article" date="2019" name="Int. J. Syst. Evol. Microbiol.">
        <title>The Global Catalogue of Microorganisms (GCM) 10K type strain sequencing project: providing services to taxonomists for standard genome sequencing and annotation.</title>
        <authorList>
            <consortium name="The Broad Institute Genomics Platform"/>
            <consortium name="The Broad Institute Genome Sequencing Center for Infectious Disease"/>
            <person name="Wu L."/>
            <person name="Ma J."/>
        </authorList>
    </citation>
    <scope>NUCLEOTIDE SEQUENCE [LARGE SCALE GENOMIC DNA]</scope>
    <source>
        <strain evidence="7">YIM 94188</strain>
    </source>
</reference>
<dbReference type="Gene3D" id="3.40.50.2300">
    <property type="match status" value="1"/>
</dbReference>
<dbReference type="SUPFAM" id="SSF52172">
    <property type="entry name" value="CheY-like"/>
    <property type="match status" value="1"/>
</dbReference>
<dbReference type="SUPFAM" id="SSF46894">
    <property type="entry name" value="C-terminal effector domain of the bipartite response regulators"/>
    <property type="match status" value="1"/>
</dbReference>
<evidence type="ECO:0000256" key="3">
    <source>
        <dbReference type="PROSITE-ProRule" id="PRU01091"/>
    </source>
</evidence>
<dbReference type="Gene3D" id="6.10.250.690">
    <property type="match status" value="1"/>
</dbReference>
<organism evidence="6 7">
    <name type="scientific">Nocardioides vastitatis</name>
    <dbReference type="NCBI Taxonomy" id="2568655"/>
    <lineage>
        <taxon>Bacteria</taxon>
        <taxon>Bacillati</taxon>
        <taxon>Actinomycetota</taxon>
        <taxon>Actinomycetes</taxon>
        <taxon>Propionibacteriales</taxon>
        <taxon>Nocardioidaceae</taxon>
        <taxon>Nocardioides</taxon>
    </lineage>
</organism>
<feature type="DNA-binding region" description="OmpR/PhoB-type" evidence="3">
    <location>
        <begin position="123"/>
        <end position="221"/>
    </location>
</feature>
<feature type="modified residue" description="4-aspartylphosphate" evidence="2">
    <location>
        <position position="51"/>
    </location>
</feature>
<evidence type="ECO:0000259" key="5">
    <source>
        <dbReference type="PROSITE" id="PS51755"/>
    </source>
</evidence>
<dbReference type="InterPro" id="IPR036388">
    <property type="entry name" value="WH-like_DNA-bd_sf"/>
</dbReference>
<dbReference type="SMART" id="SM00862">
    <property type="entry name" value="Trans_reg_C"/>
    <property type="match status" value="1"/>
</dbReference>
<dbReference type="InterPro" id="IPR001867">
    <property type="entry name" value="OmpR/PhoB-type_DNA-bd"/>
</dbReference>
<dbReference type="InterPro" id="IPR001789">
    <property type="entry name" value="Sig_transdc_resp-reg_receiver"/>
</dbReference>
<dbReference type="CDD" id="cd19935">
    <property type="entry name" value="REC_OmpR_CusR-like"/>
    <property type="match status" value="1"/>
</dbReference>
<evidence type="ECO:0000259" key="4">
    <source>
        <dbReference type="PROSITE" id="PS50110"/>
    </source>
</evidence>
<evidence type="ECO:0000313" key="6">
    <source>
        <dbReference type="EMBL" id="MFC5730534.1"/>
    </source>
</evidence>
<evidence type="ECO:0000313" key="7">
    <source>
        <dbReference type="Proteomes" id="UP001596072"/>
    </source>
</evidence>
<dbReference type="RefSeq" id="WP_136433850.1">
    <property type="nucleotide sequence ID" value="NZ_JBHSNS010000009.1"/>
</dbReference>
<dbReference type="Proteomes" id="UP001596072">
    <property type="component" value="Unassembled WGS sequence"/>
</dbReference>
<dbReference type="Pfam" id="PF00072">
    <property type="entry name" value="Response_reg"/>
    <property type="match status" value="1"/>
</dbReference>
<dbReference type="PANTHER" id="PTHR48111">
    <property type="entry name" value="REGULATOR OF RPOS"/>
    <property type="match status" value="1"/>
</dbReference>
<dbReference type="Pfam" id="PF00486">
    <property type="entry name" value="Trans_reg_C"/>
    <property type="match status" value="1"/>
</dbReference>
<protein>
    <submittedName>
        <fullName evidence="6">Response regulator transcription factor</fullName>
    </submittedName>
</protein>
<name>A0ABW0ZLR6_9ACTN</name>
<keyword evidence="2" id="KW-0597">Phosphoprotein</keyword>
<evidence type="ECO:0000256" key="1">
    <source>
        <dbReference type="ARBA" id="ARBA00023125"/>
    </source>
</evidence>
<dbReference type="EMBL" id="JBHSNS010000009">
    <property type="protein sequence ID" value="MFC5730534.1"/>
    <property type="molecule type" value="Genomic_DNA"/>
</dbReference>
<feature type="domain" description="Response regulatory" evidence="4">
    <location>
        <begin position="2"/>
        <end position="116"/>
    </location>
</feature>
<dbReference type="InterPro" id="IPR011006">
    <property type="entry name" value="CheY-like_superfamily"/>
</dbReference>
<dbReference type="Gene3D" id="1.10.10.10">
    <property type="entry name" value="Winged helix-like DNA-binding domain superfamily/Winged helix DNA-binding domain"/>
    <property type="match status" value="1"/>
</dbReference>
<keyword evidence="1 3" id="KW-0238">DNA-binding</keyword>
<dbReference type="CDD" id="cd00383">
    <property type="entry name" value="trans_reg_C"/>
    <property type="match status" value="1"/>
</dbReference>
<dbReference type="SMART" id="SM00448">
    <property type="entry name" value="REC"/>
    <property type="match status" value="1"/>
</dbReference>